<keyword evidence="3" id="KW-1185">Reference proteome</keyword>
<dbReference type="OrthoDB" id="2096344at2759"/>
<feature type="compositionally biased region" description="Basic and acidic residues" evidence="1">
    <location>
        <begin position="77"/>
        <end position="94"/>
    </location>
</feature>
<protein>
    <recommendedName>
        <fullName evidence="4">C2 domain-containing protein</fullName>
    </recommendedName>
</protein>
<reference evidence="2 3" key="1">
    <citation type="journal article" date="2016" name="Nat. Commun.">
        <title>Extremotolerant tardigrade genome and improved radiotolerance of human cultured cells by tardigrade-unique protein.</title>
        <authorList>
            <person name="Hashimoto T."/>
            <person name="Horikawa D.D."/>
            <person name="Saito Y."/>
            <person name="Kuwahara H."/>
            <person name="Kozuka-Hata H."/>
            <person name="Shin-I T."/>
            <person name="Minakuchi Y."/>
            <person name="Ohishi K."/>
            <person name="Motoyama A."/>
            <person name="Aizu T."/>
            <person name="Enomoto A."/>
            <person name="Kondo K."/>
            <person name="Tanaka S."/>
            <person name="Hara Y."/>
            <person name="Koshikawa S."/>
            <person name="Sagara H."/>
            <person name="Miura T."/>
            <person name="Yokobori S."/>
            <person name="Miyagawa K."/>
            <person name="Suzuki Y."/>
            <person name="Kubo T."/>
            <person name="Oyama M."/>
            <person name="Kohara Y."/>
            <person name="Fujiyama A."/>
            <person name="Arakawa K."/>
            <person name="Katayama T."/>
            <person name="Toyoda A."/>
            <person name="Kunieda T."/>
        </authorList>
    </citation>
    <scope>NUCLEOTIDE SEQUENCE [LARGE SCALE GENOMIC DNA]</scope>
    <source>
        <strain evidence="2 3">YOKOZUNA-1</strain>
    </source>
</reference>
<feature type="region of interest" description="Disordered" evidence="1">
    <location>
        <begin position="176"/>
        <end position="209"/>
    </location>
</feature>
<feature type="region of interest" description="Disordered" evidence="1">
    <location>
        <begin position="1"/>
        <end position="164"/>
    </location>
</feature>
<dbReference type="EMBL" id="BDGG01000005">
    <property type="protein sequence ID" value="GAU99651.1"/>
    <property type="molecule type" value="Genomic_DNA"/>
</dbReference>
<dbReference type="GO" id="GO:0036064">
    <property type="term" value="C:ciliary basal body"/>
    <property type="evidence" value="ECO:0007669"/>
    <property type="project" value="TreeGrafter"/>
</dbReference>
<gene>
    <name evidence="2" type="primary">RvY_10619</name>
    <name evidence="2" type="synonym">RvY_10619.2</name>
    <name evidence="2" type="ORF">RvY_10619-2</name>
</gene>
<feature type="compositionally biased region" description="Low complexity" evidence="1">
    <location>
        <begin position="179"/>
        <end position="190"/>
    </location>
</feature>
<comment type="caution">
    <text evidence="2">The sequence shown here is derived from an EMBL/GenBank/DDBJ whole genome shotgun (WGS) entry which is preliminary data.</text>
</comment>
<dbReference type="PANTHER" id="PTHR44499:SF1">
    <property type="entry name" value="JOUBERIN"/>
    <property type="match status" value="1"/>
</dbReference>
<dbReference type="GO" id="GO:0044458">
    <property type="term" value="P:motile cilium assembly"/>
    <property type="evidence" value="ECO:0007669"/>
    <property type="project" value="TreeGrafter"/>
</dbReference>
<dbReference type="PANTHER" id="PTHR44499">
    <property type="entry name" value="JOUBERIN"/>
    <property type="match status" value="1"/>
</dbReference>
<proteinExistence type="predicted"/>
<feature type="compositionally biased region" description="Polar residues" evidence="1">
    <location>
        <begin position="397"/>
        <end position="407"/>
    </location>
</feature>
<feature type="region of interest" description="Disordered" evidence="1">
    <location>
        <begin position="384"/>
        <end position="409"/>
    </location>
</feature>
<evidence type="ECO:0000256" key="1">
    <source>
        <dbReference type="SAM" id="MobiDB-lite"/>
    </source>
</evidence>
<dbReference type="Proteomes" id="UP000186922">
    <property type="component" value="Unassembled WGS sequence"/>
</dbReference>
<dbReference type="STRING" id="947166.A0A1D1VDC1"/>
<evidence type="ECO:0000313" key="3">
    <source>
        <dbReference type="Proteomes" id="UP000186922"/>
    </source>
</evidence>
<accession>A0A1D1VDC1</accession>
<dbReference type="InterPro" id="IPR052803">
    <property type="entry name" value="Cilium-Associated_Jouberin"/>
</dbReference>
<evidence type="ECO:0000313" key="2">
    <source>
        <dbReference type="EMBL" id="GAU99651.1"/>
    </source>
</evidence>
<dbReference type="AlphaFoldDB" id="A0A1D1VDC1"/>
<organism evidence="2 3">
    <name type="scientific">Ramazzottius varieornatus</name>
    <name type="common">Water bear</name>
    <name type="synonym">Tardigrade</name>
    <dbReference type="NCBI Taxonomy" id="947166"/>
    <lineage>
        <taxon>Eukaryota</taxon>
        <taxon>Metazoa</taxon>
        <taxon>Ecdysozoa</taxon>
        <taxon>Tardigrada</taxon>
        <taxon>Eutardigrada</taxon>
        <taxon>Parachela</taxon>
        <taxon>Hypsibioidea</taxon>
        <taxon>Ramazzottiidae</taxon>
        <taxon>Ramazzottius</taxon>
    </lineage>
</organism>
<evidence type="ECO:0008006" key="4">
    <source>
        <dbReference type="Google" id="ProtNLM"/>
    </source>
</evidence>
<sequence>MEQLPESFAKAATKQRFQDLISGRSRSRKASSSNVSVQEGEQPLSPKSNHSEDRVTVKKETTTYDVPFSPVSLESQCRPDDEHNFPAAEAHGDFNRGMSPDNVDSFSGLTGDRSRTEYGEDFEGTLGRQVISPRSPTPLSPQCREGTASSSGSRKPSGGDIRSVQVVSPIAYVERRVTSQSQLSPLSSPSKEVTSRKLSRTSMDRSSRVDMSDTVIHMTESTRSSKSPSVLSVEVENEVQVLQQPPIRPRRRKESSLLDIRTSEVNSPSSVANEEEPSVQLKLVAQEAPRLYRKRRQAAQPVERMALQNVSDSVVRSEDATVISHHDRITWTTSTSGRDRPADGNVLELLPKDSQEARLSRLRSKVLSAQELLHQAGDTTALNGQATQQHGEPGISKTDQQQQTTQEARFPERVLGVRIHRTDKLVGHFDLPNALVRISVLDGRTGKLSPKSTKDGTQSEHWAPAMTGICDLPSTGLAFPSWEESIVFNDKSQYFFQTPENVIFFEVGEHD</sequence>
<feature type="compositionally biased region" description="Basic and acidic residues" evidence="1">
    <location>
        <begin position="49"/>
        <end position="62"/>
    </location>
</feature>
<name>A0A1D1VDC1_RAMVA</name>